<dbReference type="AlphaFoldDB" id="A0AAE3IFB2"/>
<dbReference type="InterPro" id="IPR036191">
    <property type="entry name" value="RRF_sf"/>
</dbReference>
<dbReference type="InterPro" id="IPR023584">
    <property type="entry name" value="Ribosome_recyc_fac_dom"/>
</dbReference>
<evidence type="ECO:0000313" key="8">
    <source>
        <dbReference type="EMBL" id="MCU6704529.1"/>
    </source>
</evidence>
<dbReference type="Pfam" id="PF01765">
    <property type="entry name" value="RRF"/>
    <property type="match status" value="1"/>
</dbReference>
<keyword evidence="9" id="KW-1185">Reference proteome</keyword>
<evidence type="ECO:0000256" key="2">
    <source>
        <dbReference type="ARBA" id="ARBA00005912"/>
    </source>
</evidence>
<evidence type="ECO:0000256" key="1">
    <source>
        <dbReference type="ARBA" id="ARBA00004496"/>
    </source>
</evidence>
<dbReference type="CDD" id="cd00520">
    <property type="entry name" value="RRF"/>
    <property type="match status" value="1"/>
</dbReference>
<comment type="subcellular location">
    <subcellularLocation>
        <location evidence="1 5">Cytoplasm</location>
    </subcellularLocation>
</comment>
<reference evidence="8 9" key="1">
    <citation type="journal article" date="2021" name="ISME Commun">
        <title>Automated analysis of genomic sequences facilitates high-throughput and comprehensive description of bacteria.</title>
        <authorList>
            <person name="Hitch T.C.A."/>
        </authorList>
    </citation>
    <scope>NUCLEOTIDE SEQUENCE [LARGE SCALE GENOMIC DNA]</scope>
    <source>
        <strain evidence="8 9">Sanger_31</strain>
    </source>
</reference>
<organism evidence="8 9">
    <name type="scientific">Hominimerdicola aceti</name>
    <dbReference type="NCBI Taxonomy" id="2981726"/>
    <lineage>
        <taxon>Bacteria</taxon>
        <taxon>Bacillati</taxon>
        <taxon>Bacillota</taxon>
        <taxon>Clostridia</taxon>
        <taxon>Eubacteriales</taxon>
        <taxon>Oscillospiraceae</taxon>
        <taxon>Hominimerdicola</taxon>
    </lineage>
</organism>
<dbReference type="Proteomes" id="UP001208131">
    <property type="component" value="Unassembled WGS sequence"/>
</dbReference>
<evidence type="ECO:0000256" key="6">
    <source>
        <dbReference type="SAM" id="Coils"/>
    </source>
</evidence>
<dbReference type="FunFam" id="3.30.1360.40:FF:000001">
    <property type="entry name" value="Ribosome-recycling factor"/>
    <property type="match status" value="1"/>
</dbReference>
<feature type="coiled-coil region" evidence="6">
    <location>
        <begin position="138"/>
        <end position="165"/>
    </location>
</feature>
<name>A0AAE3IFB2_9FIRM</name>
<dbReference type="SUPFAM" id="SSF55194">
    <property type="entry name" value="Ribosome recycling factor, RRF"/>
    <property type="match status" value="1"/>
</dbReference>
<dbReference type="NCBIfam" id="TIGR00496">
    <property type="entry name" value="frr"/>
    <property type="match status" value="1"/>
</dbReference>
<accession>A0AAE3IFB2</accession>
<dbReference type="GO" id="GO:0005737">
    <property type="term" value="C:cytoplasm"/>
    <property type="evidence" value="ECO:0007669"/>
    <property type="project" value="UniProtKB-SubCell"/>
</dbReference>
<dbReference type="PANTHER" id="PTHR20982:SF3">
    <property type="entry name" value="MITOCHONDRIAL RIBOSOME RECYCLING FACTOR PSEUDO 1"/>
    <property type="match status" value="1"/>
</dbReference>
<dbReference type="Gene3D" id="3.30.1360.40">
    <property type="match status" value="1"/>
</dbReference>
<dbReference type="EMBL" id="JAOQJZ010000001">
    <property type="protein sequence ID" value="MCU6704529.1"/>
    <property type="molecule type" value="Genomic_DNA"/>
</dbReference>
<gene>
    <name evidence="5 8" type="primary">frr</name>
    <name evidence="8" type="ORF">OCV57_01145</name>
</gene>
<evidence type="ECO:0000256" key="3">
    <source>
        <dbReference type="ARBA" id="ARBA00022490"/>
    </source>
</evidence>
<comment type="similarity">
    <text evidence="2 5">Belongs to the RRF family.</text>
</comment>
<evidence type="ECO:0000259" key="7">
    <source>
        <dbReference type="Pfam" id="PF01765"/>
    </source>
</evidence>
<dbReference type="InterPro" id="IPR002661">
    <property type="entry name" value="Ribosome_recyc_fac"/>
</dbReference>
<feature type="domain" description="Ribosome recycling factor" evidence="7">
    <location>
        <begin position="21"/>
        <end position="182"/>
    </location>
</feature>
<comment type="function">
    <text evidence="5">Responsible for the release of ribosomes from messenger RNA at the termination of protein biosynthesis. May increase the efficiency of translation by recycling ribosomes from one round of translation to another.</text>
</comment>
<evidence type="ECO:0000256" key="4">
    <source>
        <dbReference type="ARBA" id="ARBA00022917"/>
    </source>
</evidence>
<evidence type="ECO:0000256" key="5">
    <source>
        <dbReference type="HAMAP-Rule" id="MF_00040"/>
    </source>
</evidence>
<dbReference type="PANTHER" id="PTHR20982">
    <property type="entry name" value="RIBOSOME RECYCLING FACTOR"/>
    <property type="match status" value="1"/>
</dbReference>
<protein>
    <recommendedName>
        <fullName evidence="5">Ribosome-recycling factor</fullName>
        <shortName evidence="5">RRF</shortName>
    </recommendedName>
    <alternativeName>
        <fullName evidence="5">Ribosome-releasing factor</fullName>
    </alternativeName>
</protein>
<keyword evidence="4 5" id="KW-0648">Protein biosynthesis</keyword>
<sequence length="184" mass="20878">MKQIKENAKTKMEKSINVMLSDFAGIRAGRANPSVLNKVQVEYYGAMTPVTQMAAVSVAEARVLVIQPWDKSTLKPIEKAIQASDIGINPQNDGTVIRLTFPQLTEDRRKELVKEIKKMGEECKVAIRSIRRDAMEKFKAMKKNNEITEDDLKDCEDEIQKLTDRFVKEVDGHVAEKEKEILSI</sequence>
<dbReference type="GO" id="GO:0006415">
    <property type="term" value="P:translational termination"/>
    <property type="evidence" value="ECO:0007669"/>
    <property type="project" value="UniProtKB-UniRule"/>
</dbReference>
<dbReference type="HAMAP" id="MF_00040">
    <property type="entry name" value="RRF"/>
    <property type="match status" value="1"/>
</dbReference>
<evidence type="ECO:0000313" key="9">
    <source>
        <dbReference type="Proteomes" id="UP001208131"/>
    </source>
</evidence>
<dbReference type="Gene3D" id="1.10.132.20">
    <property type="entry name" value="Ribosome-recycling factor"/>
    <property type="match status" value="1"/>
</dbReference>
<keyword evidence="3 5" id="KW-0963">Cytoplasm</keyword>
<dbReference type="GO" id="GO:0043023">
    <property type="term" value="F:ribosomal large subunit binding"/>
    <property type="evidence" value="ECO:0007669"/>
    <property type="project" value="TreeGrafter"/>
</dbReference>
<dbReference type="FunFam" id="1.10.132.20:FF:000001">
    <property type="entry name" value="Ribosome-recycling factor"/>
    <property type="match status" value="1"/>
</dbReference>
<dbReference type="RefSeq" id="WP_195248963.1">
    <property type="nucleotide sequence ID" value="NZ_JAOQJZ010000001.1"/>
</dbReference>
<proteinExistence type="inferred from homology"/>
<comment type="caution">
    <text evidence="8">The sequence shown here is derived from an EMBL/GenBank/DDBJ whole genome shotgun (WGS) entry which is preliminary data.</text>
</comment>
<keyword evidence="6" id="KW-0175">Coiled coil</keyword>